<comment type="caution">
    <text evidence="1">The sequence shown here is derived from an EMBL/GenBank/DDBJ whole genome shotgun (WGS) entry which is preliminary data.</text>
</comment>
<reference evidence="1" key="2">
    <citation type="submission" date="2020-02" db="EMBL/GenBank/DDBJ databases">
        <authorList>
            <person name="Gilchrist C.L.M."/>
            <person name="Chooi Y.-H."/>
        </authorList>
    </citation>
    <scope>NUCLEOTIDE SEQUENCE</scope>
    <source>
        <strain evidence="1">MST-FP2251</strain>
    </source>
</reference>
<proteinExistence type="predicted"/>
<organism evidence="1 2">
    <name type="scientific">Aspergillus nanangensis</name>
    <dbReference type="NCBI Taxonomy" id="2582783"/>
    <lineage>
        <taxon>Eukaryota</taxon>
        <taxon>Fungi</taxon>
        <taxon>Dikarya</taxon>
        <taxon>Ascomycota</taxon>
        <taxon>Pezizomycotina</taxon>
        <taxon>Eurotiomycetes</taxon>
        <taxon>Eurotiomycetidae</taxon>
        <taxon>Eurotiales</taxon>
        <taxon>Aspergillaceae</taxon>
        <taxon>Aspergillus</taxon>
        <taxon>Aspergillus subgen. Circumdati</taxon>
    </lineage>
</organism>
<protein>
    <submittedName>
        <fullName evidence="1">Uncharacterized protein</fullName>
    </submittedName>
</protein>
<dbReference type="Proteomes" id="UP001194746">
    <property type="component" value="Unassembled WGS sequence"/>
</dbReference>
<gene>
    <name evidence="1" type="ORF">FE257_008173</name>
</gene>
<dbReference type="AlphaFoldDB" id="A0AAD4CB25"/>
<keyword evidence="2" id="KW-1185">Reference proteome</keyword>
<evidence type="ECO:0000313" key="2">
    <source>
        <dbReference type="Proteomes" id="UP001194746"/>
    </source>
</evidence>
<sequence>MAVDSVSNYSAGAIAFWSLPHGFYLSLDQLTIVPMARTHPAFTKGILQRRDKWEAVETFLNGQMQS</sequence>
<dbReference type="EMBL" id="VCAU01000412">
    <property type="protein sequence ID" value="KAF9882527.1"/>
    <property type="molecule type" value="Genomic_DNA"/>
</dbReference>
<accession>A0AAD4CB25</accession>
<name>A0AAD4CB25_ASPNN</name>
<reference evidence="1" key="1">
    <citation type="journal article" date="2019" name="Beilstein J. Org. Chem.">
        <title>Nanangenines: drimane sesquiterpenoids as the dominant metabolite cohort of a novel Australian fungus, Aspergillus nanangensis.</title>
        <authorList>
            <person name="Lacey H.J."/>
            <person name="Gilchrist C.L.M."/>
            <person name="Crombie A."/>
            <person name="Kalaitzis J.A."/>
            <person name="Vuong D."/>
            <person name="Rutledge P.J."/>
            <person name="Turner P."/>
            <person name="Pitt J.I."/>
            <person name="Lacey E."/>
            <person name="Chooi Y.H."/>
            <person name="Piggott A.M."/>
        </authorList>
    </citation>
    <scope>NUCLEOTIDE SEQUENCE</scope>
    <source>
        <strain evidence="1">MST-FP2251</strain>
    </source>
</reference>
<evidence type="ECO:0000313" key="1">
    <source>
        <dbReference type="EMBL" id="KAF9882527.1"/>
    </source>
</evidence>
<feature type="non-terminal residue" evidence="1">
    <location>
        <position position="66"/>
    </location>
</feature>